<reference evidence="1" key="2">
    <citation type="submission" date="2022-06" db="UniProtKB">
        <authorList>
            <consortium name="EnsemblMetazoa"/>
        </authorList>
    </citation>
    <scope>IDENTIFICATION</scope>
    <source>
        <strain evidence="1">DF5081</strain>
    </source>
</reference>
<dbReference type="PRINTS" id="PR00876">
    <property type="entry name" value="MTNEMATODE"/>
</dbReference>
<proteinExistence type="predicted"/>
<sequence>MACKCDCRNKNCKCGDKCDCSGDKCCERFCCEEASETKCCPAGCKGDCKCAGCHCADQKMCSDKGHKHQAAATAH</sequence>
<evidence type="ECO:0000313" key="1">
    <source>
        <dbReference type="EnsemblMetazoa" id="CJA05518.1"/>
    </source>
</evidence>
<dbReference type="Proteomes" id="UP000005237">
    <property type="component" value="Unassembled WGS sequence"/>
</dbReference>
<protein>
    <recommendedName>
        <fullName evidence="3">Metallothionein</fullName>
    </recommendedName>
</protein>
<dbReference type="OMA" id="KGDCKCA"/>
<evidence type="ECO:0000313" key="2">
    <source>
        <dbReference type="Proteomes" id="UP000005237"/>
    </source>
</evidence>
<dbReference type="InterPro" id="IPR000853">
    <property type="entry name" value="Metalthion_nemt"/>
</dbReference>
<dbReference type="EnsemblMetazoa" id="CJA05518.1">
    <property type="protein sequence ID" value="CJA05518.1"/>
    <property type="gene ID" value="WBGene00124722"/>
</dbReference>
<dbReference type="AlphaFoldDB" id="A0A8R1HM50"/>
<name>A0A8R1HM50_CAEJA</name>
<accession>A0A8R1HM50</accession>
<evidence type="ECO:0008006" key="3">
    <source>
        <dbReference type="Google" id="ProtNLM"/>
    </source>
</evidence>
<keyword evidence="2" id="KW-1185">Reference proteome</keyword>
<reference evidence="2" key="1">
    <citation type="submission" date="2010-08" db="EMBL/GenBank/DDBJ databases">
        <authorList>
            <consortium name="Caenorhabditis japonica Sequencing Consortium"/>
            <person name="Wilson R.K."/>
        </authorList>
    </citation>
    <scope>NUCLEOTIDE SEQUENCE [LARGE SCALE GENOMIC DNA]</scope>
    <source>
        <strain evidence="2">DF5081</strain>
    </source>
</reference>
<organism evidence="1 2">
    <name type="scientific">Caenorhabditis japonica</name>
    <dbReference type="NCBI Taxonomy" id="281687"/>
    <lineage>
        <taxon>Eukaryota</taxon>
        <taxon>Metazoa</taxon>
        <taxon>Ecdysozoa</taxon>
        <taxon>Nematoda</taxon>
        <taxon>Chromadorea</taxon>
        <taxon>Rhabditida</taxon>
        <taxon>Rhabditina</taxon>
        <taxon>Rhabditomorpha</taxon>
        <taxon>Rhabditoidea</taxon>
        <taxon>Rhabditidae</taxon>
        <taxon>Peloderinae</taxon>
        <taxon>Caenorhabditis</taxon>
    </lineage>
</organism>